<evidence type="ECO:0008006" key="4">
    <source>
        <dbReference type="Google" id="ProtNLM"/>
    </source>
</evidence>
<dbReference type="Pfam" id="PF07963">
    <property type="entry name" value="N_methyl"/>
    <property type="match status" value="1"/>
</dbReference>
<dbReference type="AlphaFoldDB" id="A0A1F7L0K7"/>
<evidence type="ECO:0000256" key="1">
    <source>
        <dbReference type="SAM" id="Phobius"/>
    </source>
</evidence>
<reference evidence="2 3" key="1">
    <citation type="journal article" date="2016" name="Nat. Commun.">
        <title>Thousands of microbial genomes shed light on interconnected biogeochemical processes in an aquifer system.</title>
        <authorList>
            <person name="Anantharaman K."/>
            <person name="Brown C.T."/>
            <person name="Hug L.A."/>
            <person name="Sharon I."/>
            <person name="Castelle C.J."/>
            <person name="Probst A.J."/>
            <person name="Thomas B.C."/>
            <person name="Singh A."/>
            <person name="Wilkins M.J."/>
            <person name="Karaoz U."/>
            <person name="Brodie E.L."/>
            <person name="Williams K.H."/>
            <person name="Hubbard S.S."/>
            <person name="Banfield J.F."/>
        </authorList>
    </citation>
    <scope>NUCLEOTIDE SEQUENCE [LARGE SCALE GENOMIC DNA]</scope>
</reference>
<organism evidence="2 3">
    <name type="scientific">Candidatus Roizmanbacteria bacterium RIFOXYD1_FULL_38_12</name>
    <dbReference type="NCBI Taxonomy" id="1802093"/>
    <lineage>
        <taxon>Bacteria</taxon>
        <taxon>Candidatus Roizmaniibacteriota</taxon>
    </lineage>
</organism>
<feature type="transmembrane region" description="Helical" evidence="1">
    <location>
        <begin position="12"/>
        <end position="39"/>
    </location>
</feature>
<evidence type="ECO:0000313" key="2">
    <source>
        <dbReference type="EMBL" id="OGK73652.1"/>
    </source>
</evidence>
<evidence type="ECO:0000313" key="3">
    <source>
        <dbReference type="Proteomes" id="UP000177050"/>
    </source>
</evidence>
<keyword evidence="1" id="KW-0472">Membrane</keyword>
<sequence>MGIKINFQKKGFTLIEMVVVVGVIGFVLPILFAIVFLIIQQQARIYSLQEVKKQGDQALFSMRGTVKQYAEKITNPSIYPSSLYPTIIDICPVYPTPMPTTMPFIFFFDKDSVSFSYELLDNKIASQSPGNEIKNLYLTNDKVKVSNLKFTCYRTSIFSPPVVYTSFDVVRSNELNPTPLQYSTKFQLRNY</sequence>
<accession>A0A1F7L0K7</accession>
<gene>
    <name evidence="2" type="ORF">A3K52_02605</name>
</gene>
<name>A0A1F7L0K7_9BACT</name>
<dbReference type="EMBL" id="MGBR01000001">
    <property type="protein sequence ID" value="OGK73652.1"/>
    <property type="molecule type" value="Genomic_DNA"/>
</dbReference>
<keyword evidence="1" id="KW-0812">Transmembrane</keyword>
<dbReference type="InterPro" id="IPR012902">
    <property type="entry name" value="N_methyl_site"/>
</dbReference>
<proteinExistence type="predicted"/>
<keyword evidence="1" id="KW-1133">Transmembrane helix</keyword>
<comment type="caution">
    <text evidence="2">The sequence shown here is derived from an EMBL/GenBank/DDBJ whole genome shotgun (WGS) entry which is preliminary data.</text>
</comment>
<protein>
    <recommendedName>
        <fullName evidence="4">Type II secretion system protein GspG C-terminal domain-containing protein</fullName>
    </recommendedName>
</protein>
<dbReference type="Proteomes" id="UP000177050">
    <property type="component" value="Unassembled WGS sequence"/>
</dbReference>